<dbReference type="RefSeq" id="WP_170245882.1">
    <property type="nucleotide sequence ID" value="NZ_VNIA01000001.1"/>
</dbReference>
<accession>A0A5S5DV99</accession>
<keyword evidence="1" id="KW-1133">Transmembrane helix</keyword>
<evidence type="ECO:0000256" key="1">
    <source>
        <dbReference type="SAM" id="Phobius"/>
    </source>
</evidence>
<keyword evidence="1" id="KW-0812">Transmembrane</keyword>
<proteinExistence type="predicted"/>
<evidence type="ECO:0000313" key="3">
    <source>
        <dbReference type="Proteomes" id="UP000323136"/>
    </source>
</evidence>
<keyword evidence="3" id="KW-1185">Reference proteome</keyword>
<feature type="transmembrane region" description="Helical" evidence="1">
    <location>
        <begin position="28"/>
        <end position="46"/>
    </location>
</feature>
<organism evidence="2 3">
    <name type="scientific">Tenacibaculum adriaticum</name>
    <dbReference type="NCBI Taxonomy" id="413713"/>
    <lineage>
        <taxon>Bacteria</taxon>
        <taxon>Pseudomonadati</taxon>
        <taxon>Bacteroidota</taxon>
        <taxon>Flavobacteriia</taxon>
        <taxon>Flavobacteriales</taxon>
        <taxon>Flavobacteriaceae</taxon>
        <taxon>Tenacibaculum</taxon>
    </lineage>
</organism>
<sequence>MFLYQNLEKTDAYKAGYETGKWVAHHPTVSVIIGVLLLAVLIWGFIKVVKQIRTFGE</sequence>
<evidence type="ECO:0000313" key="2">
    <source>
        <dbReference type="EMBL" id="TYP99920.1"/>
    </source>
</evidence>
<gene>
    <name evidence="2" type="ORF">C7447_101527</name>
</gene>
<comment type="caution">
    <text evidence="2">The sequence shown here is derived from an EMBL/GenBank/DDBJ whole genome shotgun (WGS) entry which is preliminary data.</text>
</comment>
<protein>
    <submittedName>
        <fullName evidence="2">Uncharacterized protein</fullName>
    </submittedName>
</protein>
<dbReference type="AlphaFoldDB" id="A0A5S5DV99"/>
<name>A0A5S5DV99_9FLAO</name>
<dbReference type="Proteomes" id="UP000323136">
    <property type="component" value="Unassembled WGS sequence"/>
</dbReference>
<reference evidence="2 3" key="1">
    <citation type="submission" date="2019-07" db="EMBL/GenBank/DDBJ databases">
        <title>Genomic Encyclopedia of Type Strains, Phase IV (KMG-IV): sequencing the most valuable type-strain genomes for metagenomic binning, comparative biology and taxonomic classification.</title>
        <authorList>
            <person name="Goeker M."/>
        </authorList>
    </citation>
    <scope>NUCLEOTIDE SEQUENCE [LARGE SCALE GENOMIC DNA]</scope>
    <source>
        <strain evidence="2 3">DSM 18961</strain>
    </source>
</reference>
<keyword evidence="1" id="KW-0472">Membrane</keyword>
<dbReference type="EMBL" id="VNIA01000001">
    <property type="protein sequence ID" value="TYP99920.1"/>
    <property type="molecule type" value="Genomic_DNA"/>
</dbReference>